<proteinExistence type="predicted"/>
<protein>
    <submittedName>
        <fullName evidence="1">Uncharacterized protein</fullName>
    </submittedName>
</protein>
<accession>A0AAD3H5A6</accession>
<keyword evidence="2" id="KW-1185">Reference proteome</keyword>
<evidence type="ECO:0000313" key="2">
    <source>
        <dbReference type="Proteomes" id="UP001054902"/>
    </source>
</evidence>
<organism evidence="1 2">
    <name type="scientific">Chaetoceros tenuissimus</name>
    <dbReference type="NCBI Taxonomy" id="426638"/>
    <lineage>
        <taxon>Eukaryota</taxon>
        <taxon>Sar</taxon>
        <taxon>Stramenopiles</taxon>
        <taxon>Ochrophyta</taxon>
        <taxon>Bacillariophyta</taxon>
        <taxon>Coscinodiscophyceae</taxon>
        <taxon>Chaetocerotophycidae</taxon>
        <taxon>Chaetocerotales</taxon>
        <taxon>Chaetocerotaceae</taxon>
        <taxon>Chaetoceros</taxon>
    </lineage>
</organism>
<dbReference type="Proteomes" id="UP001054902">
    <property type="component" value="Unassembled WGS sequence"/>
</dbReference>
<gene>
    <name evidence="1" type="ORF">CTEN210_07014</name>
</gene>
<reference evidence="1 2" key="1">
    <citation type="journal article" date="2021" name="Sci. Rep.">
        <title>The genome of the diatom Chaetoceros tenuissimus carries an ancient integrated fragment of an extant virus.</title>
        <authorList>
            <person name="Hongo Y."/>
            <person name="Kimura K."/>
            <person name="Takaki Y."/>
            <person name="Yoshida Y."/>
            <person name="Baba S."/>
            <person name="Kobayashi G."/>
            <person name="Nagasaki K."/>
            <person name="Hano T."/>
            <person name="Tomaru Y."/>
        </authorList>
    </citation>
    <scope>NUCLEOTIDE SEQUENCE [LARGE SCALE GENOMIC DNA]</scope>
    <source>
        <strain evidence="1 2">NIES-3715</strain>
    </source>
</reference>
<comment type="caution">
    <text evidence="1">The sequence shown here is derived from an EMBL/GenBank/DDBJ whole genome shotgun (WGS) entry which is preliminary data.</text>
</comment>
<name>A0AAD3H5A6_9STRA</name>
<evidence type="ECO:0000313" key="1">
    <source>
        <dbReference type="EMBL" id="GFH50538.1"/>
    </source>
</evidence>
<dbReference type="EMBL" id="BLLK01000040">
    <property type="protein sequence ID" value="GFH50538.1"/>
    <property type="molecule type" value="Genomic_DNA"/>
</dbReference>
<dbReference type="AlphaFoldDB" id="A0AAD3H5A6"/>
<sequence length="144" mass="16725">MIKTKQLDSYEFDYIDPWGPILSSVAWAVRASYHSTLQAAPAQLVFRRDMMFNLSKAIDGKAIIERKRKQFARDNERENAARISHQYQVGDRVLKKTNGILRKFSKKKSDPYQILAIHNNGTVTIQKGVTQDRLSIRRIEPYKE</sequence>